<keyword evidence="4" id="KW-1185">Reference proteome</keyword>
<sequence>MKKRMLFAPLIIGLLSACNGGSGHDSPNDAEGSMPEYVRIDASPMQSKAMLGQESKVNVSAENDANVAMKLTSVRSISDGTCQVISTDGMSFTTTSDHVGECQFEYTVIPVNGEAYSGEASSFARVSVSQTANDNVLPNLSETTDIDTPVIIDLSQQLKGYIDTSVFMLSEDVSVLGAGIVDTDTYNNALTFTPFEIGVSRVTYSMTDGVTTMLGTVDIAVSDSQNTPPVASNYMLEGILDKDMLVTIDLTASIYDAEDAVILESVRAYNAETVITSASDHTFTFRSSEPGNHEVAYTINDGRGGYDVGQVLIEVEADFSVIQDWQDITTYDDDIQGNVTFTGPMSKTMADYVNEDYVNVNVEDGSRGPNNAQIVQMNWHQAASYCEHRGGRLPLTRELNLLVDEQPFTDHNWPTASAFWGADKVSQDDAVLMDLYSGTAQSGNTMEAVGYATCVYMKGNVKSFTVEAVENDDLGEARNTTRRVSATLLDPDGNPAPYQEVLFSSQKELGGFGIRNDTYQTTATSNIDGHASTYYEFTRGYHDDIFAQYGGSADFTHVAMEVSGFDATNPDDWNISKILGDTPLENYEPIVSNKGTLISIGEYDQYITSISRNNFLSEFYDIQFTVDRTDATKTNAGAVNVVLQQVSSKAPDVNSWCDEHIYGSCNWANADSVGSAGIPVGDERWLKVAFGYYNDNITVVMNDGNIASGTQPVSSNKVVHYRILGEKDRLRVFYRLNPNDGWTRSINVYLPYSPIDPDQFYYLGFSGGASNSSANGVIAYIKDLTIDDDPALD</sequence>
<dbReference type="AlphaFoldDB" id="A0AAP9GC91"/>
<dbReference type="EMBL" id="CP033137">
    <property type="protein sequence ID" value="AYO15013.1"/>
    <property type="molecule type" value="Genomic_DNA"/>
</dbReference>
<evidence type="ECO:0000313" key="3">
    <source>
        <dbReference type="EMBL" id="QGH47315.1"/>
    </source>
</evidence>
<dbReference type="InterPro" id="IPR008964">
    <property type="entry name" value="Invasin/intimin_cell_adhesion"/>
</dbReference>
<dbReference type="Pfam" id="PF17963">
    <property type="entry name" value="Big_9"/>
    <property type="match status" value="1"/>
</dbReference>
<dbReference type="EMBL" id="CP045859">
    <property type="protein sequence ID" value="QGH47315.1"/>
    <property type="molecule type" value="Genomic_DNA"/>
</dbReference>
<reference evidence="2 4" key="2">
    <citation type="submission" date="2018-10" db="EMBL/GenBank/DDBJ databases">
        <title>Whole Genome of Vibrio owensii strain 170502, isolated from Acute Hepatopancreatic Necrosis Disease (AHPND) shrimp.</title>
        <authorList>
            <person name="Yan M."/>
            <person name="Wang X."/>
            <person name="Wang Y."/>
        </authorList>
    </citation>
    <scope>NUCLEOTIDE SEQUENCE [LARGE SCALE GENOMIC DNA]</scope>
    <source>
        <strain evidence="2 4">1700302</strain>
    </source>
</reference>
<dbReference type="PROSITE" id="PS51257">
    <property type="entry name" value="PROKAR_LIPOPROTEIN"/>
    <property type="match status" value="1"/>
</dbReference>
<keyword evidence="1" id="KW-0732">Signal</keyword>
<organism evidence="3 5">
    <name type="scientific">Vibrio owensii</name>
    <dbReference type="NCBI Taxonomy" id="696485"/>
    <lineage>
        <taxon>Bacteria</taxon>
        <taxon>Pseudomonadati</taxon>
        <taxon>Pseudomonadota</taxon>
        <taxon>Gammaproteobacteria</taxon>
        <taxon>Vibrionales</taxon>
        <taxon>Vibrionaceae</taxon>
        <taxon>Vibrio</taxon>
    </lineage>
</organism>
<dbReference type="SUPFAM" id="SSF56436">
    <property type="entry name" value="C-type lectin-like"/>
    <property type="match status" value="1"/>
</dbReference>
<protein>
    <submittedName>
        <fullName evidence="3">Uncharacterized protein</fullName>
    </submittedName>
</protein>
<feature type="chain" id="PRO_5042921037" evidence="1">
    <location>
        <begin position="21"/>
        <end position="793"/>
    </location>
</feature>
<reference evidence="3 5" key="1">
    <citation type="journal article" date="2015" name="Genome Announc.">
        <title>Draft Genome Sequence of Vibrio owensii Strain SH-14, Which Causes Shrimp Acute Hepatopancreatic Necrosis Disease.</title>
        <authorList>
            <person name="Liu L."/>
            <person name="Xiao J."/>
            <person name="Xia X."/>
            <person name="Pan Y."/>
            <person name="Yan S."/>
            <person name="Wang Y."/>
        </authorList>
    </citation>
    <scope>NUCLEOTIDE SEQUENCE [LARGE SCALE GENOMIC DNA]</scope>
    <source>
        <strain evidence="3 5">SH14</strain>
    </source>
</reference>
<name>A0AAP9GC91_9VIBR</name>
<dbReference type="InterPro" id="IPR013783">
    <property type="entry name" value="Ig-like_fold"/>
</dbReference>
<dbReference type="Proteomes" id="UP000390336">
    <property type="component" value="Chromosome 1"/>
</dbReference>
<dbReference type="SUPFAM" id="SSF49373">
    <property type="entry name" value="Invasin/intimin cell-adhesion fragments"/>
    <property type="match status" value="1"/>
</dbReference>
<feature type="signal peptide" evidence="1">
    <location>
        <begin position="1"/>
        <end position="20"/>
    </location>
</feature>
<proteinExistence type="predicted"/>
<accession>A0AAP9GC91</accession>
<dbReference type="RefSeq" id="WP_054822610.1">
    <property type="nucleotide sequence ID" value="NZ_CP033137.1"/>
</dbReference>
<evidence type="ECO:0000313" key="2">
    <source>
        <dbReference type="EMBL" id="AYO15013.1"/>
    </source>
</evidence>
<evidence type="ECO:0000313" key="5">
    <source>
        <dbReference type="Proteomes" id="UP000390336"/>
    </source>
</evidence>
<evidence type="ECO:0000256" key="1">
    <source>
        <dbReference type="SAM" id="SignalP"/>
    </source>
</evidence>
<gene>
    <name evidence="3" type="ORF">APZ19_09545</name>
    <name evidence="2" type="ORF">D0812_11540</name>
</gene>
<dbReference type="Gene3D" id="2.60.40.10">
    <property type="entry name" value="Immunoglobulins"/>
    <property type="match status" value="1"/>
</dbReference>
<reference evidence="3" key="3">
    <citation type="submission" date="2019-11" db="EMBL/GenBank/DDBJ databases">
        <title>Complete genome sequence of Vibrio owensii SH-14 isolated from shrimp with acute hepatopancreatic necrosis diease.</title>
        <authorList>
            <person name="Liang X."/>
            <person name="Wang Y."/>
        </authorList>
    </citation>
    <scope>NUCLEOTIDE SEQUENCE</scope>
    <source>
        <strain evidence="3">SH14</strain>
    </source>
</reference>
<dbReference type="Proteomes" id="UP000272136">
    <property type="component" value="Chromosome 1"/>
</dbReference>
<evidence type="ECO:0000313" key="4">
    <source>
        <dbReference type="Proteomes" id="UP000272136"/>
    </source>
</evidence>
<dbReference type="InterPro" id="IPR016187">
    <property type="entry name" value="CTDL_fold"/>
</dbReference>